<evidence type="ECO:0000256" key="5">
    <source>
        <dbReference type="ARBA" id="ARBA00022723"/>
    </source>
</evidence>
<organism evidence="26 27">
    <name type="scientific">Dermatophagoides farinae</name>
    <name type="common">American house dust mite</name>
    <dbReference type="NCBI Taxonomy" id="6954"/>
    <lineage>
        <taxon>Eukaryota</taxon>
        <taxon>Metazoa</taxon>
        <taxon>Ecdysozoa</taxon>
        <taxon>Arthropoda</taxon>
        <taxon>Chelicerata</taxon>
        <taxon>Arachnida</taxon>
        <taxon>Acari</taxon>
        <taxon>Acariformes</taxon>
        <taxon>Sarcoptiformes</taxon>
        <taxon>Astigmata</taxon>
        <taxon>Psoroptidia</taxon>
        <taxon>Analgoidea</taxon>
        <taxon>Pyroglyphidae</taxon>
        <taxon>Dermatophagoidinae</taxon>
        <taxon>Dermatophagoides</taxon>
    </lineage>
</organism>
<evidence type="ECO:0000259" key="20">
    <source>
        <dbReference type="PROSITE" id="PS50001"/>
    </source>
</evidence>
<evidence type="ECO:0000256" key="17">
    <source>
        <dbReference type="PROSITE-ProRule" id="PRU00191"/>
    </source>
</evidence>
<dbReference type="EMBL" id="ASGP02000004">
    <property type="protein sequence ID" value="KAH9511457.1"/>
    <property type="molecule type" value="Genomic_DNA"/>
</dbReference>
<dbReference type="InterPro" id="IPR000980">
    <property type="entry name" value="SH2"/>
</dbReference>
<reference evidence="26" key="1">
    <citation type="submission" date="2013-05" db="EMBL/GenBank/DDBJ databases">
        <authorList>
            <person name="Yim A.K.Y."/>
            <person name="Chan T.F."/>
            <person name="Ji K.M."/>
            <person name="Liu X.Y."/>
            <person name="Zhou J.W."/>
            <person name="Li R.Q."/>
            <person name="Yang K.Y."/>
            <person name="Li J."/>
            <person name="Li M."/>
            <person name="Law P.T.W."/>
            <person name="Wu Y.L."/>
            <person name="Cai Z.L."/>
            <person name="Qin H."/>
            <person name="Bao Y."/>
            <person name="Leung R.K.K."/>
            <person name="Ng P.K.S."/>
            <person name="Zou J."/>
            <person name="Zhong X.J."/>
            <person name="Ran P.X."/>
            <person name="Zhong N.S."/>
            <person name="Liu Z.G."/>
            <person name="Tsui S.K.W."/>
        </authorList>
    </citation>
    <scope>NUCLEOTIDE SEQUENCE</scope>
    <source>
        <strain evidence="26">Derf</strain>
        <tissue evidence="26">Whole organism</tissue>
    </source>
</reference>
<dbReference type="Pfam" id="PF00017">
    <property type="entry name" value="SH2"/>
    <property type="match status" value="2"/>
</dbReference>
<dbReference type="InterPro" id="IPR001452">
    <property type="entry name" value="SH3_domain"/>
</dbReference>
<dbReference type="PROSITE" id="PS50007">
    <property type="entry name" value="PIPLC_X_DOMAIN"/>
    <property type="match status" value="1"/>
</dbReference>
<dbReference type="Gene3D" id="3.20.20.190">
    <property type="entry name" value="Phosphatidylinositol (PI) phosphodiesterase"/>
    <property type="match status" value="2"/>
</dbReference>
<dbReference type="InterPro" id="IPR036860">
    <property type="entry name" value="SH2_dom_sf"/>
</dbReference>
<dbReference type="SMART" id="SM00239">
    <property type="entry name" value="C2"/>
    <property type="match status" value="1"/>
</dbReference>
<dbReference type="GO" id="GO:0016829">
    <property type="term" value="F:lyase activity"/>
    <property type="evidence" value="ECO:0007669"/>
    <property type="project" value="UniProtKB-KW"/>
</dbReference>
<dbReference type="EC" id="3.1.4.11" evidence="3 19"/>
<comment type="catalytic activity">
    <reaction evidence="16">
        <text>a 1,2-diacyl-sn-glycero-3-phospho-(1D-myo-inositol-4,5-bisphosphate) + H2O = 1D-myo-inositol 1,4,5-trisphosphate + a 1,2-diacyl-sn-glycerol + H(+)</text>
        <dbReference type="Rhea" id="RHEA:33179"/>
        <dbReference type="ChEBI" id="CHEBI:15377"/>
        <dbReference type="ChEBI" id="CHEBI:15378"/>
        <dbReference type="ChEBI" id="CHEBI:17815"/>
        <dbReference type="ChEBI" id="CHEBI:58456"/>
        <dbReference type="ChEBI" id="CHEBI:203600"/>
        <dbReference type="EC" id="3.1.4.11"/>
    </reaction>
    <physiologicalReaction direction="left-to-right" evidence="16">
        <dbReference type="Rhea" id="RHEA:33180"/>
    </physiologicalReaction>
</comment>
<dbReference type="InterPro" id="IPR001711">
    <property type="entry name" value="PLipase_C_Pinositol-sp_Y"/>
</dbReference>
<dbReference type="PANTHER" id="PTHR10336">
    <property type="entry name" value="PHOSPHOINOSITIDE-SPECIFIC PHOSPHOLIPASE C FAMILY PROTEIN"/>
    <property type="match status" value="1"/>
</dbReference>
<dbReference type="PROSITE" id="PS50001">
    <property type="entry name" value="SH2"/>
    <property type="match status" value="2"/>
</dbReference>
<dbReference type="SMART" id="SM00326">
    <property type="entry name" value="SH3"/>
    <property type="match status" value="1"/>
</dbReference>
<evidence type="ECO:0000256" key="16">
    <source>
        <dbReference type="ARBA" id="ARBA00023674"/>
    </source>
</evidence>
<keyword evidence="6" id="KW-0677">Repeat</keyword>
<dbReference type="Gene3D" id="2.60.40.150">
    <property type="entry name" value="C2 domain"/>
    <property type="match status" value="1"/>
</dbReference>
<evidence type="ECO:0000256" key="3">
    <source>
        <dbReference type="ARBA" id="ARBA00012368"/>
    </source>
</evidence>
<dbReference type="GO" id="GO:0016042">
    <property type="term" value="P:lipid catabolic process"/>
    <property type="evidence" value="ECO:0007669"/>
    <property type="project" value="UniProtKB-KW"/>
</dbReference>
<dbReference type="Pfam" id="PF00168">
    <property type="entry name" value="C2"/>
    <property type="match status" value="1"/>
</dbReference>
<sequence>MTTNESDSNKFQMNPTILNSKNGNVNKELEHIIHRLEQGATLTHFKRKCPKIERKYFRVRLDTRQLMWFALASNQNGPSSMIRGILDLREIKEIRLGLGKTSDMDQWILDTTTNGIFINDAGTDLVRKWERNQCFIVYYGAGFNLKTLTCAASSSTECEQWIRGLRFLTQDSLNAPHEQQMDVWLRKEISNVDGDLTSCDEIKMKDLKSFLHRNSYKISTQQLKKFFLELDINRSGSLSWRKFRQAFYERLLFDDRILVELFLDYFDHDDETQKDVDLIDSRITDRNLYRFLMDEQHENSASSSDAHNDNDNENLCPSLITRLLRSYFYANNSRLQIQPPYLNAQEFISFLFCKTNELWEQQTNSTVTNDMDRPLTHYWIASSHNTYLTGDQVRSESSVDCYARALRMGCRCIEIDCWDGPDGKPVIYHGHTLTSKINFIDVIRTINEHAFITNEYPIILSVENHCSLPQQRYMANIFCEIFGHNLLSKPLDKNDREMPSPNQLKRKIIIKHKKLPESTVSNQDTIETVTENIDFDPANSIKSGRIYLECDGLADETKEWRPFYLMLTQTNVLHYFEENPMNSSDHVTTGNLIDLNFGDDDDDDDEQPLLRKDHHEHYDYLAAFSGQNNHGYAVQLTVAKMKSFSVDELHFDEPWFHGRLPGGRQQAEQLIHDIPAKVDGLFLVRDSSTFIGDYTLSLWYNGKVHHCRIKEKRFAQGKVKYYLIDSVMFETLYYLVTYYQSNPLKSPEMTVLLSEPVPPCIYCDDKEWFNPQVCKDRAEDLLRRVWFDGAFLVRRSEQEDRCFSISFRAEGKIKHCRIRREGRLFVIHQKKFETLNHLIAYYHRTPLYKNTMLRKAINPEIVTKIGHEPCETDIGYLDTFQTTIPRDDIQNRSFMVKALYDYRAQRFDELSFCKHAIITNVVKHESGWWRGDYGGKKQHWFPANFVQEIIQCSNYDDGGGGDISITHHDNNGNDQLQQQQQQPQLMTKGSVNMTGATITMIRSTTISNAFQIDFCRSSTRNQLPYLRIGSDSREELQDWIVKLQEASSATTDDLIMKRRSNDYVIEKNFRIAHELSDLIIYCRAVPFVPERMGNCTEMSSLSETKIEKWLATNMCKLLIGYNINQFTRVYPKGSRIDSSNYDPIKLWNCSVQLAALNYQTPDRAMQLNQAKFQLMNGACGYILRPQFMFDPTFTPYDPNCLAKLAVDTWIVAVRVICGRHLTKSRGRGGVISPFVEVEIIGTEYDSTKCKTVTINDNGLNPYWNQSFVLSVRCPQLAFIRFIVCDEDVFGEPTQIGHGTYPLMAIRQGFRCMRLKNEHSEELEMAAILVHIKIDILATGNNNHKKDRPSTNRK</sequence>
<dbReference type="GO" id="GO:0051209">
    <property type="term" value="P:release of sequestered calcium ion into cytosol"/>
    <property type="evidence" value="ECO:0007669"/>
    <property type="project" value="TreeGrafter"/>
</dbReference>
<dbReference type="InterPro" id="IPR001849">
    <property type="entry name" value="PH_domain"/>
</dbReference>
<evidence type="ECO:0000313" key="27">
    <source>
        <dbReference type="Proteomes" id="UP000790347"/>
    </source>
</evidence>
<evidence type="ECO:0000259" key="21">
    <source>
        <dbReference type="PROSITE" id="PS50002"/>
    </source>
</evidence>
<keyword evidence="11 17" id="KW-0727">SH2 domain</keyword>
<evidence type="ECO:0000256" key="1">
    <source>
        <dbReference type="ARBA" id="ARBA00000110"/>
    </source>
</evidence>
<dbReference type="GO" id="GO:0005509">
    <property type="term" value="F:calcium ion binding"/>
    <property type="evidence" value="ECO:0007669"/>
    <property type="project" value="InterPro"/>
</dbReference>
<name>A0A922HUZ7_DERFA</name>
<dbReference type="PRINTS" id="PR00401">
    <property type="entry name" value="SH2DOMAIN"/>
</dbReference>
<evidence type="ECO:0000259" key="24">
    <source>
        <dbReference type="PROSITE" id="PS50008"/>
    </source>
</evidence>
<dbReference type="PROSITE" id="PS50008">
    <property type="entry name" value="PIPLC_Y_DOMAIN"/>
    <property type="match status" value="1"/>
</dbReference>
<evidence type="ECO:0000313" key="26">
    <source>
        <dbReference type="EMBL" id="KAH9511457.1"/>
    </source>
</evidence>
<evidence type="ECO:0000259" key="22">
    <source>
        <dbReference type="PROSITE" id="PS50003"/>
    </source>
</evidence>
<dbReference type="FunFam" id="3.20.20.190:FF:000039">
    <property type="entry name" value="Phosphoinositide phospholipase C"/>
    <property type="match status" value="1"/>
</dbReference>
<dbReference type="SMART" id="SM00148">
    <property type="entry name" value="PLCXc"/>
    <property type="match status" value="1"/>
</dbReference>
<keyword evidence="12 19" id="KW-0443">Lipid metabolism</keyword>
<dbReference type="GO" id="GO:0046488">
    <property type="term" value="P:phosphatidylinositol metabolic process"/>
    <property type="evidence" value="ECO:0007669"/>
    <property type="project" value="TreeGrafter"/>
</dbReference>
<dbReference type="Pfam" id="PF00018">
    <property type="entry name" value="SH3_1"/>
    <property type="match status" value="1"/>
</dbReference>
<evidence type="ECO:0000256" key="11">
    <source>
        <dbReference type="ARBA" id="ARBA00022999"/>
    </source>
</evidence>
<dbReference type="SMART" id="SM00233">
    <property type="entry name" value="PH"/>
    <property type="match status" value="2"/>
</dbReference>
<dbReference type="GO" id="GO:0004435">
    <property type="term" value="F:phosphatidylinositol-4,5-bisphosphate phospholipase C activity"/>
    <property type="evidence" value="ECO:0007669"/>
    <property type="project" value="UniProtKB-EC"/>
</dbReference>
<dbReference type="Pfam" id="PF23583">
    <property type="entry name" value="EF_HAND_2_PLCG"/>
    <property type="match status" value="1"/>
</dbReference>
<dbReference type="SUPFAM" id="SSF50044">
    <property type="entry name" value="SH3-domain"/>
    <property type="match status" value="1"/>
</dbReference>
<dbReference type="SMART" id="SM00252">
    <property type="entry name" value="SH2"/>
    <property type="match status" value="2"/>
</dbReference>
<evidence type="ECO:0000256" key="14">
    <source>
        <dbReference type="ARBA" id="ARBA00023224"/>
    </source>
</evidence>
<dbReference type="InterPro" id="IPR036028">
    <property type="entry name" value="SH3-like_dom_sf"/>
</dbReference>
<dbReference type="InterPro" id="IPR035892">
    <property type="entry name" value="C2_domain_sf"/>
</dbReference>
<dbReference type="OrthoDB" id="269822at2759"/>
<dbReference type="SUPFAM" id="SSF51695">
    <property type="entry name" value="PLC-like phosphodiesterases"/>
    <property type="match status" value="1"/>
</dbReference>
<gene>
    <name evidence="26" type="primary">PLCG2_2</name>
    <name evidence="26" type="ORF">DERF_009919</name>
</gene>
<dbReference type="PROSITE" id="PS50003">
    <property type="entry name" value="PH_DOMAIN"/>
    <property type="match status" value="1"/>
</dbReference>
<feature type="domain" description="PI-PLC Y-box" evidence="24">
    <location>
        <begin position="1075"/>
        <end position="1188"/>
    </location>
</feature>
<keyword evidence="8" id="KW-0106">Calcium</keyword>
<evidence type="ECO:0000256" key="9">
    <source>
        <dbReference type="ARBA" id="ARBA00022842"/>
    </source>
</evidence>
<dbReference type="InterPro" id="IPR001192">
    <property type="entry name" value="PI-PLC_fam"/>
</dbReference>
<keyword evidence="9" id="KW-0460">Magnesium</keyword>
<dbReference type="InterPro" id="IPR002048">
    <property type="entry name" value="EF_hand_dom"/>
</dbReference>
<evidence type="ECO:0000256" key="19">
    <source>
        <dbReference type="RuleBase" id="RU361133"/>
    </source>
</evidence>
<dbReference type="FunFam" id="3.30.505.10:FF:000011">
    <property type="entry name" value="1-phosphatidylinositol 4,5-bisphosphate phosphodiesterase gamma"/>
    <property type="match status" value="1"/>
</dbReference>
<dbReference type="SUPFAM" id="SSF50729">
    <property type="entry name" value="PH domain-like"/>
    <property type="match status" value="1"/>
</dbReference>
<feature type="domain" description="SH2" evidence="20">
    <location>
        <begin position="655"/>
        <end position="757"/>
    </location>
</feature>
<evidence type="ECO:0000259" key="23">
    <source>
        <dbReference type="PROSITE" id="PS50004"/>
    </source>
</evidence>
<dbReference type="Gene3D" id="2.30.30.40">
    <property type="entry name" value="SH3 Domains"/>
    <property type="match status" value="1"/>
</dbReference>
<keyword evidence="14" id="KW-0807">Transducer</keyword>
<dbReference type="SUPFAM" id="SSF47473">
    <property type="entry name" value="EF-hand"/>
    <property type="match status" value="1"/>
</dbReference>
<dbReference type="InterPro" id="IPR000909">
    <property type="entry name" value="PLipase_C_PInositol-sp_X_dom"/>
</dbReference>
<dbReference type="GO" id="GO:0048015">
    <property type="term" value="P:phosphatidylinositol-mediated signaling"/>
    <property type="evidence" value="ECO:0007669"/>
    <property type="project" value="TreeGrafter"/>
</dbReference>
<dbReference type="PROSITE" id="PS50002">
    <property type="entry name" value="SH3"/>
    <property type="match status" value="1"/>
</dbReference>
<dbReference type="Pfam" id="PF00388">
    <property type="entry name" value="PI-PLC-X"/>
    <property type="match status" value="1"/>
</dbReference>
<feature type="domain" description="C2" evidence="23">
    <location>
        <begin position="1192"/>
        <end position="1316"/>
    </location>
</feature>
<feature type="domain" description="EF-hand" evidence="25">
    <location>
        <begin position="218"/>
        <end position="253"/>
    </location>
</feature>
<dbReference type="InterPro" id="IPR011992">
    <property type="entry name" value="EF-hand-dom_pair"/>
</dbReference>
<evidence type="ECO:0000256" key="10">
    <source>
        <dbReference type="ARBA" id="ARBA00022963"/>
    </source>
</evidence>
<dbReference type="GO" id="GO:0032587">
    <property type="term" value="C:ruffle membrane"/>
    <property type="evidence" value="ECO:0007669"/>
    <property type="project" value="TreeGrafter"/>
</dbReference>
<keyword evidence="10 19" id="KW-0442">Lipid degradation</keyword>
<dbReference type="FunFam" id="2.30.30.40:FF:000119">
    <property type="entry name" value="1-phosphatidylinositol 4,5-bisphosphate phosphodiesterase gamma"/>
    <property type="match status" value="1"/>
</dbReference>
<comment type="cofactor">
    <cofactor evidence="2">
        <name>Ca(2+)</name>
        <dbReference type="ChEBI" id="CHEBI:29108"/>
    </cofactor>
</comment>
<evidence type="ECO:0000256" key="2">
    <source>
        <dbReference type="ARBA" id="ARBA00001913"/>
    </source>
</evidence>
<evidence type="ECO:0000256" key="8">
    <source>
        <dbReference type="ARBA" id="ARBA00022837"/>
    </source>
</evidence>
<dbReference type="PRINTS" id="PR00390">
    <property type="entry name" value="PHPHLIPASEC"/>
</dbReference>
<keyword evidence="13" id="KW-1015">Disulfide bond</keyword>
<proteinExistence type="predicted"/>
<dbReference type="Pfam" id="PF00387">
    <property type="entry name" value="PI-PLC-Y"/>
    <property type="match status" value="1"/>
</dbReference>
<comment type="catalytic activity">
    <reaction evidence="1">
        <text>an N-(acyl)-sphingosylphosphoethanolamine = an N-(acyl)-sphingosyl-1,3-cyclic phosphate + ethanolamine</text>
        <dbReference type="Rhea" id="RHEA:60648"/>
        <dbReference type="ChEBI" id="CHEBI:57603"/>
        <dbReference type="ChEBI" id="CHEBI:143891"/>
        <dbReference type="ChEBI" id="CHEBI:143892"/>
    </reaction>
</comment>
<dbReference type="Gene3D" id="2.30.29.30">
    <property type="entry name" value="Pleckstrin-homology domain (PH domain)/Phosphotyrosine-binding domain (PTB)"/>
    <property type="match status" value="1"/>
</dbReference>
<dbReference type="PROSITE" id="PS50222">
    <property type="entry name" value="EF_HAND_2"/>
    <property type="match status" value="1"/>
</dbReference>
<dbReference type="SUPFAM" id="SSF49562">
    <property type="entry name" value="C2 domain (Calcium/lipid-binding domain, CaLB)"/>
    <property type="match status" value="1"/>
</dbReference>
<dbReference type="PANTHER" id="PTHR10336:SF159">
    <property type="entry name" value="1-PHOSPHATIDYLINOSITOL 4,5-BISPHOSPHATE PHOSPHODIESTERASE GAMMA"/>
    <property type="match status" value="1"/>
</dbReference>
<protein>
    <recommendedName>
        <fullName evidence="3 19">Phosphoinositide phospholipase C</fullName>
        <ecNumber evidence="3 19">3.1.4.11</ecNumber>
    </recommendedName>
</protein>
<dbReference type="SUPFAM" id="SSF55550">
    <property type="entry name" value="SH2 domain"/>
    <property type="match status" value="2"/>
</dbReference>
<dbReference type="InterPro" id="IPR017946">
    <property type="entry name" value="PLC-like_Pdiesterase_TIM-brl"/>
</dbReference>
<dbReference type="InterPro" id="IPR057061">
    <property type="entry name" value="PLCG_EF-hand_2"/>
</dbReference>
<dbReference type="GO" id="GO:0048468">
    <property type="term" value="P:cell development"/>
    <property type="evidence" value="ECO:0007669"/>
    <property type="project" value="UniProtKB-ARBA"/>
</dbReference>
<feature type="domain" description="SH2" evidence="20">
    <location>
        <begin position="768"/>
        <end position="857"/>
    </location>
</feature>
<comment type="caution">
    <text evidence="26">The sequence shown here is derived from an EMBL/GenBank/DDBJ whole genome shotgun (WGS) entry which is preliminary data.</text>
</comment>
<feature type="domain" description="PH" evidence="22">
    <location>
        <begin position="34"/>
        <end position="170"/>
    </location>
</feature>
<keyword evidence="15" id="KW-0456">Lyase</keyword>
<dbReference type="CDD" id="cd11825">
    <property type="entry name" value="SH3_PLCgamma"/>
    <property type="match status" value="1"/>
</dbReference>
<evidence type="ECO:0000256" key="4">
    <source>
        <dbReference type="ARBA" id="ARBA00022443"/>
    </source>
</evidence>
<evidence type="ECO:0000256" key="12">
    <source>
        <dbReference type="ARBA" id="ARBA00023098"/>
    </source>
</evidence>
<dbReference type="GO" id="GO:0010634">
    <property type="term" value="P:positive regulation of epithelial cell migration"/>
    <property type="evidence" value="ECO:0007669"/>
    <property type="project" value="TreeGrafter"/>
</dbReference>
<evidence type="ECO:0000259" key="25">
    <source>
        <dbReference type="PROSITE" id="PS50222"/>
    </source>
</evidence>
<evidence type="ECO:0000256" key="13">
    <source>
        <dbReference type="ARBA" id="ARBA00023157"/>
    </source>
</evidence>
<keyword evidence="27" id="KW-1185">Reference proteome</keyword>
<evidence type="ECO:0000256" key="6">
    <source>
        <dbReference type="ARBA" id="ARBA00022737"/>
    </source>
</evidence>
<evidence type="ECO:0000256" key="15">
    <source>
        <dbReference type="ARBA" id="ARBA00023239"/>
    </source>
</evidence>
<dbReference type="CDD" id="cd00275">
    <property type="entry name" value="C2_PLC_like"/>
    <property type="match status" value="1"/>
</dbReference>
<dbReference type="InterPro" id="IPR011993">
    <property type="entry name" value="PH-like_dom_sf"/>
</dbReference>
<dbReference type="SMART" id="SM00149">
    <property type="entry name" value="PLCYc"/>
    <property type="match status" value="1"/>
</dbReference>
<keyword evidence="7 19" id="KW-0378">Hydrolase</keyword>
<evidence type="ECO:0000256" key="18">
    <source>
        <dbReference type="PROSITE-ProRule" id="PRU00192"/>
    </source>
</evidence>
<feature type="domain" description="SH3" evidence="21">
    <location>
        <begin position="891"/>
        <end position="951"/>
    </location>
</feature>
<dbReference type="PROSITE" id="PS50004">
    <property type="entry name" value="C2"/>
    <property type="match status" value="1"/>
</dbReference>
<dbReference type="Proteomes" id="UP000790347">
    <property type="component" value="Unassembled WGS sequence"/>
</dbReference>
<evidence type="ECO:0000256" key="7">
    <source>
        <dbReference type="ARBA" id="ARBA00022801"/>
    </source>
</evidence>
<accession>A0A922HUZ7</accession>
<reference evidence="26" key="2">
    <citation type="journal article" date="2022" name="Res Sq">
        <title>Comparative Genomics Reveals Insights into the Divergent Evolution of Astigmatic Mites and Household Pest Adaptations.</title>
        <authorList>
            <person name="Xiong Q."/>
            <person name="Wan A.T.-Y."/>
            <person name="Liu X.-Y."/>
            <person name="Fung C.S.-H."/>
            <person name="Xiao X."/>
            <person name="Malainual N."/>
            <person name="Hou J."/>
            <person name="Wang L."/>
            <person name="Wang M."/>
            <person name="Yang K."/>
            <person name="Cui Y."/>
            <person name="Leung E."/>
            <person name="Nong W."/>
            <person name="Shin S.-K."/>
            <person name="Au S."/>
            <person name="Jeong K.Y."/>
            <person name="Chew F.T."/>
            <person name="Hui J."/>
            <person name="Leung T.F."/>
            <person name="Tungtrongchitr A."/>
            <person name="Zhong N."/>
            <person name="Liu Z."/>
            <person name="Tsui S."/>
        </authorList>
    </citation>
    <scope>NUCLEOTIDE SEQUENCE</scope>
    <source>
        <strain evidence="26">Derf</strain>
        <tissue evidence="26">Whole organism</tissue>
    </source>
</reference>
<dbReference type="Gene3D" id="1.10.238.10">
    <property type="entry name" value="EF-hand"/>
    <property type="match status" value="1"/>
</dbReference>
<dbReference type="Gene3D" id="3.30.505.10">
    <property type="entry name" value="SH2 domain"/>
    <property type="match status" value="2"/>
</dbReference>
<dbReference type="InterPro" id="IPR000008">
    <property type="entry name" value="C2_dom"/>
</dbReference>
<keyword evidence="4 18" id="KW-0728">SH3 domain</keyword>
<keyword evidence="5" id="KW-0479">Metal-binding</keyword>